<dbReference type="Pfam" id="PF04321">
    <property type="entry name" value="RmlD_sub_bind"/>
    <property type="match status" value="1"/>
</dbReference>
<proteinExistence type="predicted"/>
<protein>
    <recommendedName>
        <fullName evidence="1">RmlD-like substrate binding domain-containing protein</fullName>
    </recommendedName>
</protein>
<dbReference type="InterPro" id="IPR029903">
    <property type="entry name" value="RmlD-like-bd"/>
</dbReference>
<dbReference type="Gene3D" id="3.40.50.720">
    <property type="entry name" value="NAD(P)-binding Rossmann-like Domain"/>
    <property type="match status" value="1"/>
</dbReference>
<accession>X0VEP1</accession>
<dbReference type="Gene3D" id="3.90.25.10">
    <property type="entry name" value="UDP-galactose 4-epimerase, domain 1"/>
    <property type="match status" value="1"/>
</dbReference>
<evidence type="ECO:0000313" key="2">
    <source>
        <dbReference type="EMBL" id="GAG16689.1"/>
    </source>
</evidence>
<dbReference type="EMBL" id="BARS01037912">
    <property type="protein sequence ID" value="GAG16689.1"/>
    <property type="molecule type" value="Genomic_DNA"/>
</dbReference>
<reference evidence="2" key="1">
    <citation type="journal article" date="2014" name="Front. Microbiol.">
        <title>High frequency of phylogenetically diverse reductive dehalogenase-homologous genes in deep subseafloor sedimentary metagenomes.</title>
        <authorList>
            <person name="Kawai M."/>
            <person name="Futagami T."/>
            <person name="Toyoda A."/>
            <person name="Takaki Y."/>
            <person name="Nishi S."/>
            <person name="Hori S."/>
            <person name="Arai W."/>
            <person name="Tsubouchi T."/>
            <person name="Morono Y."/>
            <person name="Uchiyama I."/>
            <person name="Ito T."/>
            <person name="Fujiyama A."/>
            <person name="Inagaki F."/>
            <person name="Takami H."/>
        </authorList>
    </citation>
    <scope>NUCLEOTIDE SEQUENCE</scope>
    <source>
        <strain evidence="2">Expedition CK06-06</strain>
    </source>
</reference>
<feature type="non-terminal residue" evidence="2">
    <location>
        <position position="232"/>
    </location>
</feature>
<dbReference type="CDD" id="cd05254">
    <property type="entry name" value="dTDP_HR_like_SDR_e"/>
    <property type="match status" value="1"/>
</dbReference>
<dbReference type="PANTHER" id="PTHR10491:SF4">
    <property type="entry name" value="METHIONINE ADENOSYLTRANSFERASE 2 SUBUNIT BETA"/>
    <property type="match status" value="1"/>
</dbReference>
<evidence type="ECO:0000259" key="1">
    <source>
        <dbReference type="Pfam" id="PF04321"/>
    </source>
</evidence>
<dbReference type="GO" id="GO:0005829">
    <property type="term" value="C:cytosol"/>
    <property type="evidence" value="ECO:0007669"/>
    <property type="project" value="TreeGrafter"/>
</dbReference>
<dbReference type="GO" id="GO:0019305">
    <property type="term" value="P:dTDP-rhamnose biosynthetic process"/>
    <property type="evidence" value="ECO:0007669"/>
    <property type="project" value="TreeGrafter"/>
</dbReference>
<dbReference type="GO" id="GO:0008831">
    <property type="term" value="F:dTDP-4-dehydrorhamnose reductase activity"/>
    <property type="evidence" value="ECO:0007669"/>
    <property type="project" value="TreeGrafter"/>
</dbReference>
<comment type="caution">
    <text evidence="2">The sequence shown here is derived from an EMBL/GenBank/DDBJ whole genome shotgun (WGS) entry which is preliminary data.</text>
</comment>
<name>X0VEP1_9ZZZZ</name>
<dbReference type="AlphaFoldDB" id="X0VEP1"/>
<sequence length="232" mass="25568">MKVAVIGANGQLGCDVFTTFSDSGCEVIQLNHDAMDVVDFDSTRTRLEQANADVIVNTAAMHNLDGCEAEPTKAFAVNGIGARNLAILANELDFVLFHISTDYVFDGVKRTPYVETDCPMPLNVYGNTKLAGEHFVKTIAKKHFVLRVSGLYGTNPCRAKGGSNFVNLMLKLAKERDEVRVVDDEVLTPTFTEDIAKQIISMRDVHEYGLYHVTAQGSCSWHKFAAKIFELS</sequence>
<dbReference type="NCBIfam" id="TIGR01214">
    <property type="entry name" value="rmlD"/>
    <property type="match status" value="1"/>
</dbReference>
<dbReference type="InterPro" id="IPR005913">
    <property type="entry name" value="dTDP_dehydrorham_reduct"/>
</dbReference>
<dbReference type="InterPro" id="IPR036291">
    <property type="entry name" value="NAD(P)-bd_dom_sf"/>
</dbReference>
<dbReference type="PANTHER" id="PTHR10491">
    <property type="entry name" value="DTDP-4-DEHYDRORHAMNOSE REDUCTASE"/>
    <property type="match status" value="1"/>
</dbReference>
<feature type="domain" description="RmlD-like substrate binding" evidence="1">
    <location>
        <begin position="1"/>
        <end position="230"/>
    </location>
</feature>
<organism evidence="2">
    <name type="scientific">marine sediment metagenome</name>
    <dbReference type="NCBI Taxonomy" id="412755"/>
    <lineage>
        <taxon>unclassified sequences</taxon>
        <taxon>metagenomes</taxon>
        <taxon>ecological metagenomes</taxon>
    </lineage>
</organism>
<dbReference type="SUPFAM" id="SSF51735">
    <property type="entry name" value="NAD(P)-binding Rossmann-fold domains"/>
    <property type="match status" value="1"/>
</dbReference>
<gene>
    <name evidence="2" type="ORF">S01H1_58075</name>
</gene>